<dbReference type="InterPro" id="IPR050085">
    <property type="entry name" value="AGPR"/>
</dbReference>
<dbReference type="PANTHER" id="PTHR32338:SF10">
    <property type="entry name" value="N-ACETYL-GAMMA-GLUTAMYL-PHOSPHATE REDUCTASE, CHLOROPLASTIC-RELATED"/>
    <property type="match status" value="1"/>
</dbReference>
<dbReference type="AlphaFoldDB" id="A0A662ZGN4"/>
<dbReference type="Gene3D" id="3.40.50.720">
    <property type="entry name" value="NAD(P)-binding Rossmann-like Domain"/>
    <property type="match status" value="1"/>
</dbReference>
<dbReference type="Gene3D" id="3.30.360.10">
    <property type="entry name" value="Dihydrodipicolinate Reductase, domain 2"/>
    <property type="match status" value="1"/>
</dbReference>
<comment type="function">
    <text evidence="7">Catalyzes the NADPH-dependent reduction of N-acetyl-5-glutamyl phosphate to yield N-acetyl-L-glutamate 5-semialdehyde.</text>
</comment>
<dbReference type="GO" id="GO:0051287">
    <property type="term" value="F:NAD binding"/>
    <property type="evidence" value="ECO:0007669"/>
    <property type="project" value="InterPro"/>
</dbReference>
<name>A0A662ZGN4_9GAMM</name>
<dbReference type="EMBL" id="FOXF01000005">
    <property type="protein sequence ID" value="SFP11965.1"/>
    <property type="molecule type" value="Genomic_DNA"/>
</dbReference>
<dbReference type="PANTHER" id="PTHR32338">
    <property type="entry name" value="N-ACETYL-GAMMA-GLUTAMYL-PHOSPHATE REDUCTASE, CHLOROPLASTIC-RELATED-RELATED"/>
    <property type="match status" value="1"/>
</dbReference>
<dbReference type="PROSITE" id="PS01224">
    <property type="entry name" value="ARGC"/>
    <property type="match status" value="1"/>
</dbReference>
<sequence length="334" mass="36438">MLNVAIIGASGYAGADLSLIVAKHPNLQIGGLYVSEGSADAGKLLSSLYPRLHSYVDLPLQPLTAEALNDVKKCDIVCLATAHVVSMRLAPELVDAGCKVFDLSGAYRVNDPAFYPEYYGFEHENLKYLEQAVYGLAEWNAEEIKKTNLIAVAGCYPTASLSALKPLAVNNLIAEGSMPIINAVSGVTGSGRKASLTNSFCEVSLNAYGVFKHRHRPEISHHLGQKVLFQPHLGNFKRGILATIYVQLRDGVTDEMIEKAYKEKYAGQNIVRIVDHWPAVKDVEFTPFCDIHYQREGNTLVVCSAIDNLQKGAAAHTMQCINIRFGFEPTAGLL</sequence>
<dbReference type="SUPFAM" id="SSF55347">
    <property type="entry name" value="Glyceraldehyde-3-phosphate dehydrogenase-like, C-terminal domain"/>
    <property type="match status" value="1"/>
</dbReference>
<gene>
    <name evidence="7" type="primary">argC</name>
    <name evidence="10" type="ORF">SAMN02910344_00482</name>
</gene>
<keyword evidence="5 7" id="KW-0560">Oxidoreductase</keyword>
<dbReference type="CDD" id="cd17895">
    <property type="entry name" value="AGPR_1_N"/>
    <property type="match status" value="1"/>
</dbReference>
<dbReference type="InterPro" id="IPR023013">
    <property type="entry name" value="AGPR_AS"/>
</dbReference>
<comment type="similarity">
    <text evidence="7">Belongs to the NAGSA dehydrogenase family. Type 1 subfamily.</text>
</comment>
<dbReference type="InterPro" id="IPR000706">
    <property type="entry name" value="AGPR_type-1"/>
</dbReference>
<dbReference type="OrthoDB" id="9801289at2"/>
<evidence type="ECO:0000259" key="9">
    <source>
        <dbReference type="SMART" id="SM00859"/>
    </source>
</evidence>
<comment type="catalytic activity">
    <reaction evidence="6 7">
        <text>N-acetyl-L-glutamate 5-semialdehyde + phosphate + NADP(+) = N-acetyl-L-glutamyl 5-phosphate + NADPH + H(+)</text>
        <dbReference type="Rhea" id="RHEA:21588"/>
        <dbReference type="ChEBI" id="CHEBI:15378"/>
        <dbReference type="ChEBI" id="CHEBI:29123"/>
        <dbReference type="ChEBI" id="CHEBI:43474"/>
        <dbReference type="ChEBI" id="CHEBI:57783"/>
        <dbReference type="ChEBI" id="CHEBI:57936"/>
        <dbReference type="ChEBI" id="CHEBI:58349"/>
        <dbReference type="EC" id="1.2.1.38"/>
    </reaction>
</comment>
<keyword evidence="7" id="KW-0963">Cytoplasm</keyword>
<dbReference type="GO" id="GO:0070401">
    <property type="term" value="F:NADP+ binding"/>
    <property type="evidence" value="ECO:0007669"/>
    <property type="project" value="InterPro"/>
</dbReference>
<keyword evidence="11" id="KW-1185">Reference proteome</keyword>
<comment type="pathway">
    <text evidence="1 7">Amino-acid biosynthesis; L-arginine biosynthesis; N(2)-acetyl-L-ornithine from L-glutamate: step 3/4.</text>
</comment>
<dbReference type="GO" id="GO:0003942">
    <property type="term" value="F:N-acetyl-gamma-glutamyl-phosphate reductase activity"/>
    <property type="evidence" value="ECO:0007669"/>
    <property type="project" value="UniProtKB-UniRule"/>
</dbReference>
<dbReference type="CDD" id="cd23934">
    <property type="entry name" value="AGPR_1_C"/>
    <property type="match status" value="1"/>
</dbReference>
<organism evidence="10 11">
    <name type="scientific">Ruminobacter amylophilus</name>
    <dbReference type="NCBI Taxonomy" id="867"/>
    <lineage>
        <taxon>Bacteria</taxon>
        <taxon>Pseudomonadati</taxon>
        <taxon>Pseudomonadota</taxon>
        <taxon>Gammaproteobacteria</taxon>
        <taxon>Aeromonadales</taxon>
        <taxon>Succinivibrionaceae</taxon>
        <taxon>Ruminobacter</taxon>
    </lineage>
</organism>
<dbReference type="GO" id="GO:0005737">
    <property type="term" value="C:cytoplasm"/>
    <property type="evidence" value="ECO:0007669"/>
    <property type="project" value="UniProtKB-SubCell"/>
</dbReference>
<feature type="domain" description="Semialdehyde dehydrogenase NAD-binding" evidence="9">
    <location>
        <begin position="3"/>
        <end position="147"/>
    </location>
</feature>
<keyword evidence="2 7" id="KW-0055">Arginine biosynthesis</keyword>
<evidence type="ECO:0000256" key="1">
    <source>
        <dbReference type="ARBA" id="ARBA00004862"/>
    </source>
</evidence>
<dbReference type="InterPro" id="IPR036291">
    <property type="entry name" value="NAD(P)-bd_dom_sf"/>
</dbReference>
<evidence type="ECO:0000256" key="2">
    <source>
        <dbReference type="ARBA" id="ARBA00022571"/>
    </source>
</evidence>
<evidence type="ECO:0000313" key="10">
    <source>
        <dbReference type="EMBL" id="SFP11965.1"/>
    </source>
</evidence>
<feature type="active site" evidence="7 8">
    <location>
        <position position="155"/>
    </location>
</feature>
<evidence type="ECO:0000313" key="11">
    <source>
        <dbReference type="Proteomes" id="UP000243745"/>
    </source>
</evidence>
<evidence type="ECO:0000256" key="5">
    <source>
        <dbReference type="ARBA" id="ARBA00023002"/>
    </source>
</evidence>
<evidence type="ECO:0000256" key="7">
    <source>
        <dbReference type="HAMAP-Rule" id="MF_00150"/>
    </source>
</evidence>
<accession>A0A662ZGN4</accession>
<dbReference type="FunFam" id="3.30.360.10:FF:000014">
    <property type="entry name" value="N-acetyl-gamma-glutamyl-phosphate reductase"/>
    <property type="match status" value="1"/>
</dbReference>
<protein>
    <recommendedName>
        <fullName evidence="7">N-acetyl-gamma-glutamyl-phosphate reductase</fullName>
        <shortName evidence="7">AGPR</shortName>
        <ecNumber evidence="7">1.2.1.38</ecNumber>
    </recommendedName>
    <alternativeName>
        <fullName evidence="7">N-acetyl-glutamate semialdehyde dehydrogenase</fullName>
        <shortName evidence="7">NAGSA dehydrogenase</shortName>
    </alternativeName>
</protein>
<keyword evidence="4 7" id="KW-0521">NADP</keyword>
<dbReference type="InterPro" id="IPR000534">
    <property type="entry name" value="Semialdehyde_DH_NAD-bd"/>
</dbReference>
<evidence type="ECO:0000256" key="8">
    <source>
        <dbReference type="PROSITE-ProRule" id="PRU10010"/>
    </source>
</evidence>
<dbReference type="SUPFAM" id="SSF51735">
    <property type="entry name" value="NAD(P)-binding Rossmann-fold domains"/>
    <property type="match status" value="1"/>
</dbReference>
<dbReference type="RefSeq" id="WP_031578244.1">
    <property type="nucleotide sequence ID" value="NZ_FOXF01000005.1"/>
</dbReference>
<dbReference type="HAMAP" id="MF_00150">
    <property type="entry name" value="ArgC_type1"/>
    <property type="match status" value="1"/>
</dbReference>
<dbReference type="EC" id="1.2.1.38" evidence="7"/>
<dbReference type="UniPathway" id="UPA00068">
    <property type="reaction ID" value="UER00108"/>
</dbReference>
<reference evidence="10 11" key="1">
    <citation type="submission" date="2016-10" db="EMBL/GenBank/DDBJ databases">
        <authorList>
            <person name="Varghese N."/>
            <person name="Submissions S."/>
        </authorList>
    </citation>
    <scope>NUCLEOTIDE SEQUENCE [LARGE SCALE GENOMIC DNA]</scope>
    <source>
        <strain evidence="10 11">DSM 1361</strain>
    </source>
</reference>
<dbReference type="Pfam" id="PF01118">
    <property type="entry name" value="Semialdhyde_dh"/>
    <property type="match status" value="1"/>
</dbReference>
<dbReference type="InterPro" id="IPR058924">
    <property type="entry name" value="AGPR_dimerisation_dom"/>
</dbReference>
<evidence type="ECO:0000256" key="4">
    <source>
        <dbReference type="ARBA" id="ARBA00022857"/>
    </source>
</evidence>
<dbReference type="Proteomes" id="UP000243745">
    <property type="component" value="Unassembled WGS sequence"/>
</dbReference>
<comment type="subcellular location">
    <subcellularLocation>
        <location evidence="7">Cytoplasm</location>
    </subcellularLocation>
</comment>
<dbReference type="Pfam" id="PF22698">
    <property type="entry name" value="Semialdhyde_dhC_1"/>
    <property type="match status" value="1"/>
</dbReference>
<evidence type="ECO:0000256" key="3">
    <source>
        <dbReference type="ARBA" id="ARBA00022605"/>
    </source>
</evidence>
<dbReference type="NCBIfam" id="TIGR01850">
    <property type="entry name" value="argC"/>
    <property type="match status" value="1"/>
</dbReference>
<dbReference type="SMART" id="SM00859">
    <property type="entry name" value="Semialdhyde_dh"/>
    <property type="match status" value="1"/>
</dbReference>
<dbReference type="GO" id="GO:0006526">
    <property type="term" value="P:L-arginine biosynthetic process"/>
    <property type="evidence" value="ECO:0007669"/>
    <property type="project" value="UniProtKB-UniRule"/>
</dbReference>
<evidence type="ECO:0000256" key="6">
    <source>
        <dbReference type="ARBA" id="ARBA00050557"/>
    </source>
</evidence>
<proteinExistence type="inferred from homology"/>
<keyword evidence="3 7" id="KW-0028">Amino-acid biosynthesis</keyword>